<organism evidence="1 2">
    <name type="scientific">Desulfonema magnum</name>
    <dbReference type="NCBI Taxonomy" id="45655"/>
    <lineage>
        <taxon>Bacteria</taxon>
        <taxon>Pseudomonadati</taxon>
        <taxon>Thermodesulfobacteriota</taxon>
        <taxon>Desulfobacteria</taxon>
        <taxon>Desulfobacterales</taxon>
        <taxon>Desulfococcaceae</taxon>
        <taxon>Desulfonema</taxon>
    </lineage>
</organism>
<proteinExistence type="predicted"/>
<dbReference type="RefSeq" id="WP_207679640.1">
    <property type="nucleotide sequence ID" value="NZ_CP061800.1"/>
</dbReference>
<reference evidence="1" key="1">
    <citation type="journal article" date="2021" name="Microb. Physiol.">
        <title>Proteogenomic Insights into the Physiology of Marine, Sulfate-Reducing, Filamentous Desulfonema limicola and Desulfonema magnum.</title>
        <authorList>
            <person name="Schnaars V."/>
            <person name="Wohlbrand L."/>
            <person name="Scheve S."/>
            <person name="Hinrichs C."/>
            <person name="Reinhardt R."/>
            <person name="Rabus R."/>
        </authorList>
    </citation>
    <scope>NUCLEOTIDE SEQUENCE</scope>
    <source>
        <strain evidence="1">4be13</strain>
    </source>
</reference>
<dbReference type="EMBL" id="CP061800">
    <property type="protein sequence ID" value="QTA92170.1"/>
    <property type="molecule type" value="Genomic_DNA"/>
</dbReference>
<keyword evidence="2" id="KW-1185">Reference proteome</keyword>
<protein>
    <submittedName>
        <fullName evidence="1">Uncharacterized protein</fullName>
    </submittedName>
</protein>
<gene>
    <name evidence="1" type="ORF">dnm_082460</name>
</gene>
<dbReference type="KEGG" id="dmm:dnm_082460"/>
<accession>A0A975BW09</accession>
<evidence type="ECO:0000313" key="2">
    <source>
        <dbReference type="Proteomes" id="UP000663722"/>
    </source>
</evidence>
<evidence type="ECO:0000313" key="1">
    <source>
        <dbReference type="EMBL" id="QTA92170.1"/>
    </source>
</evidence>
<dbReference type="AlphaFoldDB" id="A0A975BW09"/>
<sequence>MDKEKSLKIATVRLESRKTHRIDRLRALSKMTRDEFDQTVLDLAHDQKIELAGGDTSAMTDEQIEDLLKADDTQFVNIIWLVPLPAKARGRISLKKRLKRNGK</sequence>
<name>A0A975BW09_9BACT</name>
<dbReference type="Proteomes" id="UP000663722">
    <property type="component" value="Chromosome"/>
</dbReference>